<dbReference type="Pfam" id="PF16068">
    <property type="entry name" value="DUF4810"/>
    <property type="match status" value="1"/>
</dbReference>
<evidence type="ECO:0000313" key="3">
    <source>
        <dbReference type="EMBL" id="RUO26794.1"/>
    </source>
</evidence>
<dbReference type="PROSITE" id="PS51257">
    <property type="entry name" value="PROKAR_LIPOPROTEIN"/>
    <property type="match status" value="1"/>
</dbReference>
<organism evidence="3 4">
    <name type="scientific">Aliidiomarina minuta</name>
    <dbReference type="NCBI Taxonomy" id="880057"/>
    <lineage>
        <taxon>Bacteria</taxon>
        <taxon>Pseudomonadati</taxon>
        <taxon>Pseudomonadota</taxon>
        <taxon>Gammaproteobacteria</taxon>
        <taxon>Alteromonadales</taxon>
        <taxon>Idiomarinaceae</taxon>
        <taxon>Aliidiomarina</taxon>
    </lineage>
</organism>
<dbReference type="AlphaFoldDB" id="A0A432W9J4"/>
<evidence type="ECO:0000313" key="4">
    <source>
        <dbReference type="Proteomes" id="UP000288293"/>
    </source>
</evidence>
<feature type="chain" id="PRO_5019134205" evidence="2">
    <location>
        <begin position="26"/>
        <end position="138"/>
    </location>
</feature>
<protein>
    <submittedName>
        <fullName evidence="3">DUF4810 domain-containing protein</fullName>
    </submittedName>
</protein>
<dbReference type="EMBL" id="PIPL01000001">
    <property type="protein sequence ID" value="RUO26794.1"/>
    <property type="molecule type" value="Genomic_DNA"/>
</dbReference>
<sequence>MKLQTPNIVRFILLGFVLASLSACATQPSQGMYWDRYEDTLYNLERDGDSRAQERHLATLRRIVDTSENRGWRVPPGVYLELAVMEQELGNLSAYADYVNRERVLYPESRPFIERWFADVRPPEPEPTDEPEVSEGEL</sequence>
<dbReference type="Proteomes" id="UP000288293">
    <property type="component" value="Unassembled WGS sequence"/>
</dbReference>
<feature type="signal peptide" evidence="2">
    <location>
        <begin position="1"/>
        <end position="25"/>
    </location>
</feature>
<keyword evidence="4" id="KW-1185">Reference proteome</keyword>
<dbReference type="InterPro" id="IPR014508">
    <property type="entry name" value="UCP020555_TPR-like"/>
</dbReference>
<reference evidence="3 4" key="1">
    <citation type="journal article" date="2011" name="Front. Microbiol.">
        <title>Genomic signatures of strain selection and enhancement in Bacillus atrophaeus var. globigii, a historical biowarfare simulant.</title>
        <authorList>
            <person name="Gibbons H.S."/>
            <person name="Broomall S.M."/>
            <person name="McNew L.A."/>
            <person name="Daligault H."/>
            <person name="Chapman C."/>
            <person name="Bruce D."/>
            <person name="Karavis M."/>
            <person name="Krepps M."/>
            <person name="McGregor P.A."/>
            <person name="Hong C."/>
            <person name="Park K.H."/>
            <person name="Akmal A."/>
            <person name="Feldman A."/>
            <person name="Lin J.S."/>
            <person name="Chang W.E."/>
            <person name="Higgs B.W."/>
            <person name="Demirev P."/>
            <person name="Lindquist J."/>
            <person name="Liem A."/>
            <person name="Fochler E."/>
            <person name="Read T.D."/>
            <person name="Tapia R."/>
            <person name="Johnson S."/>
            <person name="Bishop-Lilly K.A."/>
            <person name="Detter C."/>
            <person name="Han C."/>
            <person name="Sozhamannan S."/>
            <person name="Rosenzweig C.N."/>
            <person name="Skowronski E.W."/>
        </authorList>
    </citation>
    <scope>NUCLEOTIDE SEQUENCE [LARGE SCALE GENOMIC DNA]</scope>
    <source>
        <strain evidence="3 4">MLST1</strain>
    </source>
</reference>
<evidence type="ECO:0000256" key="1">
    <source>
        <dbReference type="SAM" id="MobiDB-lite"/>
    </source>
</evidence>
<feature type="compositionally biased region" description="Acidic residues" evidence="1">
    <location>
        <begin position="126"/>
        <end position="138"/>
    </location>
</feature>
<dbReference type="RefSeq" id="WP_126803608.1">
    <property type="nucleotide sequence ID" value="NZ_PIPL01000001.1"/>
</dbReference>
<gene>
    <name evidence="3" type="ORF">CWE09_08910</name>
</gene>
<proteinExistence type="predicted"/>
<comment type="caution">
    <text evidence="3">The sequence shown here is derived from an EMBL/GenBank/DDBJ whole genome shotgun (WGS) entry which is preliminary data.</text>
</comment>
<evidence type="ECO:0000256" key="2">
    <source>
        <dbReference type="SAM" id="SignalP"/>
    </source>
</evidence>
<accession>A0A432W9J4</accession>
<dbReference type="OrthoDB" id="9800218at2"/>
<feature type="region of interest" description="Disordered" evidence="1">
    <location>
        <begin position="119"/>
        <end position="138"/>
    </location>
</feature>
<keyword evidence="2" id="KW-0732">Signal</keyword>
<name>A0A432W9J4_9GAMM</name>